<sequence length="411" mass="44795">MKDDRFSQLHSPHIHTHTHTHTHATILLRVFALFFTTPSPHTGVMDKGLNRSFFERHRPSLLVLISQLSAAALHGFAKIFETGDDPVHPFQVLFVRFLITGAASALYLWYRGVPNFPWGLPELRPLLVLRAVAGVFGAFGFYFSIMYLRLSEATALNFLGPLTAMILTRYLDFGTFEVIDRVGTLVALVGVILVVQPDTLFGSQSTDSALMSARQSTAAAADVGAKGRMVGFGFGVMGVIGGAIALTAIRSIGPREHPMFSVMYFACTIVLVTTVAFFLMDGVHLTTSVVSWLKLVPLGGFGFVMECLLTAGIANDASSAATIMIYSQVAWALLLDWIVWHSPVNILALVGIGSVLTSLVVVSSAKEWRWLRKGRYNVLSQTSADEAELADEEEEGVDEEVLEMQPNSSVA</sequence>
<keyword evidence="2 6" id="KW-0812">Transmembrane</keyword>
<feature type="transmembrane region" description="Helical" evidence="6">
    <location>
        <begin position="229"/>
        <end position="249"/>
    </location>
</feature>
<evidence type="ECO:0000256" key="4">
    <source>
        <dbReference type="ARBA" id="ARBA00023136"/>
    </source>
</evidence>
<protein>
    <submittedName>
        <fullName evidence="8">Putative transport protein</fullName>
    </submittedName>
</protein>
<organism evidence="8 9">
    <name type="scientific">Colletotrichum tanaceti</name>
    <dbReference type="NCBI Taxonomy" id="1306861"/>
    <lineage>
        <taxon>Eukaryota</taxon>
        <taxon>Fungi</taxon>
        <taxon>Dikarya</taxon>
        <taxon>Ascomycota</taxon>
        <taxon>Pezizomycotina</taxon>
        <taxon>Sordariomycetes</taxon>
        <taxon>Hypocreomycetidae</taxon>
        <taxon>Glomerellales</taxon>
        <taxon>Glomerellaceae</taxon>
        <taxon>Colletotrichum</taxon>
        <taxon>Colletotrichum destructivum species complex</taxon>
    </lineage>
</organism>
<dbReference type="InterPro" id="IPR037185">
    <property type="entry name" value="EmrE-like"/>
</dbReference>
<keyword evidence="3 6" id="KW-1133">Transmembrane helix</keyword>
<comment type="subcellular location">
    <subcellularLocation>
        <location evidence="1">Membrane</location>
        <topology evidence="1">Multi-pass membrane protein</topology>
    </subcellularLocation>
</comment>
<accession>A0A4U6XA06</accession>
<feature type="transmembrane region" description="Helical" evidence="6">
    <location>
        <begin position="261"/>
        <end position="280"/>
    </location>
</feature>
<evidence type="ECO:0000256" key="1">
    <source>
        <dbReference type="ARBA" id="ARBA00004141"/>
    </source>
</evidence>
<feature type="transmembrane region" description="Helical" evidence="6">
    <location>
        <begin position="92"/>
        <end position="110"/>
    </location>
</feature>
<feature type="region of interest" description="Disordered" evidence="5">
    <location>
        <begin position="386"/>
        <end position="411"/>
    </location>
</feature>
<dbReference type="SUPFAM" id="SSF103481">
    <property type="entry name" value="Multidrug resistance efflux transporter EmrE"/>
    <property type="match status" value="1"/>
</dbReference>
<feature type="transmembrane region" description="Helical" evidence="6">
    <location>
        <begin position="346"/>
        <end position="365"/>
    </location>
</feature>
<feature type="transmembrane region" description="Helical" evidence="6">
    <location>
        <begin position="131"/>
        <end position="148"/>
    </location>
</feature>
<evidence type="ECO:0000259" key="7">
    <source>
        <dbReference type="Pfam" id="PF00892"/>
    </source>
</evidence>
<dbReference type="Proteomes" id="UP000310108">
    <property type="component" value="Unassembled WGS sequence"/>
</dbReference>
<name>A0A4U6XA06_9PEZI</name>
<evidence type="ECO:0000256" key="6">
    <source>
        <dbReference type="SAM" id="Phobius"/>
    </source>
</evidence>
<comment type="caution">
    <text evidence="8">The sequence shown here is derived from an EMBL/GenBank/DDBJ whole genome shotgun (WGS) entry which is preliminary data.</text>
</comment>
<dbReference type="EMBL" id="PJEX01000258">
    <property type="protein sequence ID" value="TKW52154.1"/>
    <property type="molecule type" value="Genomic_DNA"/>
</dbReference>
<feature type="domain" description="EamA" evidence="7">
    <location>
        <begin position="61"/>
        <end position="195"/>
    </location>
</feature>
<dbReference type="PANTHER" id="PTHR22911">
    <property type="entry name" value="ACYL-MALONYL CONDENSING ENZYME-RELATED"/>
    <property type="match status" value="1"/>
</dbReference>
<gene>
    <name evidence="8" type="primary">YPL264C</name>
    <name evidence="8" type="ORF">CTA1_8581</name>
</gene>
<evidence type="ECO:0000256" key="3">
    <source>
        <dbReference type="ARBA" id="ARBA00022989"/>
    </source>
</evidence>
<keyword evidence="9" id="KW-1185">Reference proteome</keyword>
<dbReference type="PANTHER" id="PTHR22911:SF6">
    <property type="entry name" value="SOLUTE CARRIER FAMILY 35 MEMBER G1"/>
    <property type="match status" value="1"/>
</dbReference>
<evidence type="ECO:0000313" key="9">
    <source>
        <dbReference type="Proteomes" id="UP000310108"/>
    </source>
</evidence>
<feature type="domain" description="EamA" evidence="7">
    <location>
        <begin position="235"/>
        <end position="363"/>
    </location>
</feature>
<evidence type="ECO:0000313" key="8">
    <source>
        <dbReference type="EMBL" id="TKW52154.1"/>
    </source>
</evidence>
<proteinExistence type="predicted"/>
<reference evidence="8 9" key="1">
    <citation type="journal article" date="2019" name="PLoS ONE">
        <title>Comparative genome analysis indicates high evolutionary potential of pathogenicity genes in Colletotrichum tanaceti.</title>
        <authorList>
            <person name="Lelwala R.V."/>
            <person name="Korhonen P.K."/>
            <person name="Young N.D."/>
            <person name="Scott J.B."/>
            <person name="Ades P.A."/>
            <person name="Gasser R.B."/>
            <person name="Taylor P.W.J."/>
        </authorList>
    </citation>
    <scope>NUCLEOTIDE SEQUENCE [LARGE SCALE GENOMIC DNA]</scope>
    <source>
        <strain evidence="8">BRIP57314</strain>
    </source>
</reference>
<feature type="transmembrane region" description="Helical" evidence="6">
    <location>
        <begin position="292"/>
        <end position="314"/>
    </location>
</feature>
<dbReference type="Pfam" id="PF00892">
    <property type="entry name" value="EamA"/>
    <property type="match status" value="2"/>
</dbReference>
<dbReference type="AlphaFoldDB" id="A0A4U6XA06"/>
<dbReference type="GO" id="GO:0016020">
    <property type="term" value="C:membrane"/>
    <property type="evidence" value="ECO:0007669"/>
    <property type="project" value="UniProtKB-SubCell"/>
</dbReference>
<feature type="compositionally biased region" description="Acidic residues" evidence="5">
    <location>
        <begin position="386"/>
        <end position="402"/>
    </location>
</feature>
<evidence type="ECO:0000256" key="2">
    <source>
        <dbReference type="ARBA" id="ARBA00022692"/>
    </source>
</evidence>
<keyword evidence="4 6" id="KW-0472">Membrane</keyword>
<dbReference type="InterPro" id="IPR000620">
    <property type="entry name" value="EamA_dom"/>
</dbReference>
<evidence type="ECO:0000256" key="5">
    <source>
        <dbReference type="SAM" id="MobiDB-lite"/>
    </source>
</evidence>